<keyword evidence="3" id="KW-1185">Reference proteome</keyword>
<evidence type="ECO:0000313" key="2">
    <source>
        <dbReference type="EMBL" id="OGX84847.1"/>
    </source>
</evidence>
<dbReference type="Proteomes" id="UP000177506">
    <property type="component" value="Unassembled WGS sequence"/>
</dbReference>
<dbReference type="InterPro" id="IPR012296">
    <property type="entry name" value="Nuclease_put_TT1808"/>
</dbReference>
<protein>
    <recommendedName>
        <fullName evidence="1">Putative restriction endonuclease domain-containing protein</fullName>
    </recommendedName>
</protein>
<evidence type="ECO:0000313" key="3">
    <source>
        <dbReference type="Proteomes" id="UP000177506"/>
    </source>
</evidence>
<dbReference type="CDD" id="cd06260">
    <property type="entry name" value="DUF820-like"/>
    <property type="match status" value="1"/>
</dbReference>
<dbReference type="SUPFAM" id="SSF52980">
    <property type="entry name" value="Restriction endonuclease-like"/>
    <property type="match status" value="1"/>
</dbReference>
<dbReference type="RefSeq" id="WP_070745876.1">
    <property type="nucleotide sequence ID" value="NZ_MDZA01000397.1"/>
</dbReference>
<evidence type="ECO:0000259" key="1">
    <source>
        <dbReference type="Pfam" id="PF05685"/>
    </source>
</evidence>
<dbReference type="EMBL" id="MDZA01000397">
    <property type="protein sequence ID" value="OGX84847.1"/>
    <property type="molecule type" value="Genomic_DNA"/>
</dbReference>
<name>A0A1G1T1X1_9BACT</name>
<accession>A0A1G1T1X1</accession>
<proteinExistence type="predicted"/>
<dbReference type="InterPro" id="IPR011335">
    <property type="entry name" value="Restrct_endonuc-II-like"/>
</dbReference>
<dbReference type="InterPro" id="IPR008538">
    <property type="entry name" value="Uma2"/>
</dbReference>
<dbReference type="Pfam" id="PF05685">
    <property type="entry name" value="Uma2"/>
    <property type="match status" value="1"/>
</dbReference>
<dbReference type="OrthoDB" id="668969at2"/>
<sequence length="199" mass="21695">MGLPAFSADAPEYVSPADYLRLERAAAFKHEYFEGEIRAMAGASFAHNRICANLTISIGNQLRGSACTPVGSDQRLQILSGSAYVYPALTVVCGPPVFNEDKKPDTLVNPTLLVEVLSPSTANNDRGEKFMYYRQIPSLRQYLLLDSERVHAELYTRDELGRWVLTETRDPAAVLDLSPIGCQLALADAYAAVPLATAG</sequence>
<dbReference type="PANTHER" id="PTHR36558">
    <property type="entry name" value="GLR1098 PROTEIN"/>
    <property type="match status" value="1"/>
</dbReference>
<feature type="domain" description="Putative restriction endonuclease" evidence="1">
    <location>
        <begin position="17"/>
        <end position="184"/>
    </location>
</feature>
<comment type="caution">
    <text evidence="2">The sequence shown here is derived from an EMBL/GenBank/DDBJ whole genome shotgun (WGS) entry which is preliminary data.</text>
</comment>
<dbReference type="PANTHER" id="PTHR36558:SF1">
    <property type="entry name" value="RESTRICTION ENDONUCLEASE DOMAIN-CONTAINING PROTEIN-RELATED"/>
    <property type="match status" value="1"/>
</dbReference>
<dbReference type="Gene3D" id="3.90.1570.10">
    <property type="entry name" value="tt1808, chain A"/>
    <property type="match status" value="1"/>
</dbReference>
<gene>
    <name evidence="2" type="ORF">BEN49_01760</name>
</gene>
<dbReference type="AlphaFoldDB" id="A0A1G1T1X1"/>
<organism evidence="2 3">
    <name type="scientific">Hymenobacter coccineus</name>
    <dbReference type="NCBI Taxonomy" id="1908235"/>
    <lineage>
        <taxon>Bacteria</taxon>
        <taxon>Pseudomonadati</taxon>
        <taxon>Bacteroidota</taxon>
        <taxon>Cytophagia</taxon>
        <taxon>Cytophagales</taxon>
        <taxon>Hymenobacteraceae</taxon>
        <taxon>Hymenobacter</taxon>
    </lineage>
</organism>
<reference evidence="2 3" key="1">
    <citation type="submission" date="2016-08" db="EMBL/GenBank/DDBJ databases">
        <title>Hymenobacter coccineus sp. nov., Hymenobacter lapidarius sp. nov. and Hymenobacter glacialis sp. nov., isolated from Antarctic soil.</title>
        <authorList>
            <person name="Sedlacek I."/>
            <person name="Kralova S."/>
            <person name="Kyrova K."/>
            <person name="Maslanova I."/>
            <person name="Stankova E."/>
            <person name="Vrbovska V."/>
            <person name="Nemec M."/>
            <person name="Bartak M."/>
            <person name="Svec P."/>
            <person name="Busse H.-J."/>
            <person name="Pantucek R."/>
        </authorList>
    </citation>
    <scope>NUCLEOTIDE SEQUENCE [LARGE SCALE GENOMIC DNA]</scope>
    <source>
        <strain evidence="2 3">CCM 8649</strain>
    </source>
</reference>